<evidence type="ECO:0000256" key="5">
    <source>
        <dbReference type="ARBA" id="ARBA00022989"/>
    </source>
</evidence>
<keyword evidence="4 12" id="KW-0812">Transmembrane</keyword>
<evidence type="ECO:0000256" key="7">
    <source>
        <dbReference type="ARBA" id="ARBA00023186"/>
    </source>
</evidence>
<comment type="subcellular location">
    <subcellularLocation>
        <location evidence="1">Cell inner membrane</location>
        <topology evidence="1">Single-pass type II membrane protein</topology>
        <orientation evidence="1">Periplasmic side</orientation>
    </subcellularLocation>
</comment>
<sequence>MLQNIRDKSQGLIAKAIIGLIVILMAFTGFEAIFNSVNNDQTAAEVNGEEITIPEVNQAVEMQRRQLAQQLGPNFDSSMLDDGLLRESAVNGLIDRMLLLQGAQASGFAFSEQALDQLIVQTPEFQVNGVFDPARFDQTIAQMGYGRLQFRDMLKKEMLVAQLRAGVSGTSFVTEEDIRAFAALERQTRDFAVRTVKATKEGVDVSDDEVNAFYDKNASRFMSPEQVVIEYVELKKQAFVDEADVSEDDLQALYQREIANLAERRRAAHILIEVNDQESDAQAKARIEELRKRIDAGEDFAALAKEASQDQGSASEGGDLGFAGPGVYDPAFEKALYALDQNGVSEPVKTAYGWHLIKLLGVQSADVPTFESLKAKLTEELKAQQADSRFLEASKTLESSAFESSDLAQPAEEMGLKVQTSAPFGREGGEGLTANRQIAQAAFSQEVLEERANSQLIELDPETSIVLRVKEHLVPKQLPLAEVADQIRLQLSQQKASEKAKAEGEKYIADARNGGSSTGNASDWQVIEAANRNQEGVDPAVLQQAFRMAKPEDGQNEYAGIALNDGDFAIIRLDGVNSQATELSEEDLANYRRFLASRVGQQDFLAFRQQLREQADIERR</sequence>
<keyword evidence="15" id="KW-1185">Reference proteome</keyword>
<reference evidence="14" key="2">
    <citation type="submission" date="2020-09" db="EMBL/GenBank/DDBJ databases">
        <authorList>
            <person name="Sun Q."/>
            <person name="Ohkuma M."/>
        </authorList>
    </citation>
    <scope>NUCLEOTIDE SEQUENCE</scope>
    <source>
        <strain evidence="14">JCM 30078</strain>
    </source>
</reference>
<feature type="transmembrane region" description="Helical" evidence="12">
    <location>
        <begin position="12"/>
        <end position="34"/>
    </location>
</feature>
<keyword evidence="11 14" id="KW-0413">Isomerase</keyword>
<evidence type="ECO:0000313" key="15">
    <source>
        <dbReference type="Proteomes" id="UP000635983"/>
    </source>
</evidence>
<dbReference type="GO" id="GO:0003755">
    <property type="term" value="F:peptidyl-prolyl cis-trans isomerase activity"/>
    <property type="evidence" value="ECO:0007669"/>
    <property type="project" value="UniProtKB-KW"/>
</dbReference>
<evidence type="ECO:0000256" key="3">
    <source>
        <dbReference type="ARBA" id="ARBA00022519"/>
    </source>
</evidence>
<keyword evidence="11" id="KW-0697">Rotamase</keyword>
<evidence type="ECO:0000256" key="8">
    <source>
        <dbReference type="ARBA" id="ARBA00038408"/>
    </source>
</evidence>
<dbReference type="EMBL" id="BMPO01000002">
    <property type="protein sequence ID" value="GGJ88305.1"/>
    <property type="molecule type" value="Genomic_DNA"/>
</dbReference>
<dbReference type="RefSeq" id="WP_188982281.1">
    <property type="nucleotide sequence ID" value="NZ_BMPO01000002.1"/>
</dbReference>
<keyword evidence="6 12" id="KW-0472">Membrane</keyword>
<dbReference type="PANTHER" id="PTHR47529">
    <property type="entry name" value="PEPTIDYL-PROLYL CIS-TRANS ISOMERASE D"/>
    <property type="match status" value="1"/>
</dbReference>
<dbReference type="Proteomes" id="UP000635983">
    <property type="component" value="Unassembled WGS sequence"/>
</dbReference>
<keyword evidence="5 12" id="KW-1133">Transmembrane helix</keyword>
<evidence type="ECO:0000313" key="14">
    <source>
        <dbReference type="EMBL" id="GGJ88305.1"/>
    </source>
</evidence>
<accession>A0A917UV02</accession>
<evidence type="ECO:0000256" key="4">
    <source>
        <dbReference type="ARBA" id="ARBA00022692"/>
    </source>
</evidence>
<protein>
    <recommendedName>
        <fullName evidence="9">Periplasmic chaperone PpiD</fullName>
    </recommendedName>
    <alternativeName>
        <fullName evidence="10">Periplasmic folding chaperone</fullName>
    </alternativeName>
</protein>
<evidence type="ECO:0000256" key="10">
    <source>
        <dbReference type="ARBA" id="ARBA00042775"/>
    </source>
</evidence>
<dbReference type="InterPro" id="IPR046357">
    <property type="entry name" value="PPIase_dom_sf"/>
</dbReference>
<evidence type="ECO:0000256" key="11">
    <source>
        <dbReference type="PROSITE-ProRule" id="PRU00278"/>
    </source>
</evidence>
<reference evidence="14" key="1">
    <citation type="journal article" date="2014" name="Int. J. Syst. Evol. Microbiol.">
        <title>Complete genome sequence of Corynebacterium casei LMG S-19264T (=DSM 44701T), isolated from a smear-ripened cheese.</title>
        <authorList>
            <consortium name="US DOE Joint Genome Institute (JGI-PGF)"/>
            <person name="Walter F."/>
            <person name="Albersmeier A."/>
            <person name="Kalinowski J."/>
            <person name="Ruckert C."/>
        </authorList>
    </citation>
    <scope>NUCLEOTIDE SEQUENCE</scope>
    <source>
        <strain evidence="14">JCM 30078</strain>
    </source>
</reference>
<keyword evidence="2" id="KW-1003">Cell membrane</keyword>
<keyword evidence="3" id="KW-0997">Cell inner membrane</keyword>
<feature type="domain" description="PpiC" evidence="13">
    <location>
        <begin position="262"/>
        <end position="361"/>
    </location>
</feature>
<name>A0A917UV02_9PSED</name>
<dbReference type="InterPro" id="IPR023058">
    <property type="entry name" value="PPIase_PpiC_CS"/>
</dbReference>
<evidence type="ECO:0000259" key="13">
    <source>
        <dbReference type="PROSITE" id="PS50198"/>
    </source>
</evidence>
<comment type="similarity">
    <text evidence="8">Belongs to the PpiD chaperone family.</text>
</comment>
<keyword evidence="7" id="KW-0143">Chaperone</keyword>
<dbReference type="PANTHER" id="PTHR47529:SF1">
    <property type="entry name" value="PERIPLASMIC CHAPERONE PPID"/>
    <property type="match status" value="1"/>
</dbReference>
<comment type="caution">
    <text evidence="14">The sequence shown here is derived from an EMBL/GenBank/DDBJ whole genome shotgun (WGS) entry which is preliminary data.</text>
</comment>
<organism evidence="14 15">
    <name type="scientific">Pseudomonas matsuisoli</name>
    <dbReference type="NCBI Taxonomy" id="1515666"/>
    <lineage>
        <taxon>Bacteria</taxon>
        <taxon>Pseudomonadati</taxon>
        <taxon>Pseudomonadota</taxon>
        <taxon>Gammaproteobacteria</taxon>
        <taxon>Pseudomonadales</taxon>
        <taxon>Pseudomonadaceae</taxon>
        <taxon>Pseudomonas</taxon>
    </lineage>
</organism>
<evidence type="ECO:0000256" key="1">
    <source>
        <dbReference type="ARBA" id="ARBA00004382"/>
    </source>
</evidence>
<evidence type="ECO:0000256" key="12">
    <source>
        <dbReference type="SAM" id="Phobius"/>
    </source>
</evidence>
<dbReference type="SUPFAM" id="SSF54534">
    <property type="entry name" value="FKBP-like"/>
    <property type="match status" value="1"/>
</dbReference>
<gene>
    <name evidence="14" type="ORF">GCM10009304_12540</name>
</gene>
<dbReference type="InterPro" id="IPR027304">
    <property type="entry name" value="Trigger_fact/SurA_dom_sf"/>
</dbReference>
<evidence type="ECO:0000256" key="9">
    <source>
        <dbReference type="ARBA" id="ARBA00040743"/>
    </source>
</evidence>
<evidence type="ECO:0000256" key="6">
    <source>
        <dbReference type="ARBA" id="ARBA00023136"/>
    </source>
</evidence>
<dbReference type="Pfam" id="PF13624">
    <property type="entry name" value="SurA_N_3"/>
    <property type="match status" value="1"/>
</dbReference>
<dbReference type="PROSITE" id="PS50198">
    <property type="entry name" value="PPIC_PPIASE_2"/>
    <property type="match status" value="1"/>
</dbReference>
<dbReference type="Gene3D" id="3.10.50.40">
    <property type="match status" value="1"/>
</dbReference>
<dbReference type="SUPFAM" id="SSF109998">
    <property type="entry name" value="Triger factor/SurA peptide-binding domain-like"/>
    <property type="match status" value="1"/>
</dbReference>
<evidence type="ECO:0000256" key="2">
    <source>
        <dbReference type="ARBA" id="ARBA00022475"/>
    </source>
</evidence>
<dbReference type="InterPro" id="IPR052029">
    <property type="entry name" value="PpiD_chaperone"/>
</dbReference>
<dbReference type="GO" id="GO:0005886">
    <property type="term" value="C:plasma membrane"/>
    <property type="evidence" value="ECO:0007669"/>
    <property type="project" value="UniProtKB-SubCell"/>
</dbReference>
<dbReference type="Gene3D" id="1.10.4030.10">
    <property type="entry name" value="Porin chaperone SurA, peptide-binding domain"/>
    <property type="match status" value="1"/>
</dbReference>
<dbReference type="PROSITE" id="PS01096">
    <property type="entry name" value="PPIC_PPIASE_1"/>
    <property type="match status" value="1"/>
</dbReference>
<dbReference type="AlphaFoldDB" id="A0A917UV02"/>
<proteinExistence type="inferred from homology"/>
<dbReference type="InterPro" id="IPR000297">
    <property type="entry name" value="PPIase_PpiC"/>
</dbReference>
<dbReference type="Pfam" id="PF00639">
    <property type="entry name" value="Rotamase"/>
    <property type="match status" value="1"/>
</dbReference>